<evidence type="ECO:0000256" key="1">
    <source>
        <dbReference type="ARBA" id="ARBA00004141"/>
    </source>
</evidence>
<feature type="transmembrane region" description="Helical" evidence="12">
    <location>
        <begin position="179"/>
        <end position="201"/>
    </location>
</feature>
<keyword evidence="5 12" id="KW-1133">Transmembrane helix</keyword>
<dbReference type="PANTHER" id="PTHR35457">
    <property type="entry name" value="HEME A SYNTHASE"/>
    <property type="match status" value="1"/>
</dbReference>
<comment type="subcellular location">
    <subcellularLocation>
        <location evidence="1">Membrane</location>
        <topology evidence="1">Multi-pass membrane protein</topology>
    </subcellularLocation>
</comment>
<dbReference type="GO" id="GO:0016020">
    <property type="term" value="C:membrane"/>
    <property type="evidence" value="ECO:0007669"/>
    <property type="project" value="UniProtKB-SubCell"/>
</dbReference>
<keyword evidence="10" id="KW-1015">Disulfide bond</keyword>
<feature type="transmembrane region" description="Helical" evidence="12">
    <location>
        <begin position="91"/>
        <end position="112"/>
    </location>
</feature>
<dbReference type="EMBL" id="AFNT02000008">
    <property type="protein sequence ID" value="ERJ06909.1"/>
    <property type="molecule type" value="Genomic_DNA"/>
</dbReference>
<protein>
    <submittedName>
        <fullName evidence="14">Cytochrome aa3 controlling protein</fullName>
    </submittedName>
</protein>
<reference evidence="14 15" key="2">
    <citation type="journal article" date="2013" name="PLoS ONE">
        <title>INDIGO - INtegrated Data Warehouse of MIcrobial GenOmes with Examples from the Red Sea Extremophiles.</title>
        <authorList>
            <person name="Alam I."/>
            <person name="Antunes A."/>
            <person name="Kamau A.A."/>
            <person name="Ba Alawi W."/>
            <person name="Kalkatawi M."/>
            <person name="Stingl U."/>
            <person name="Bajic V.B."/>
        </authorList>
    </citation>
    <scope>NUCLEOTIDE SEQUENCE [LARGE SCALE GENOMIC DNA]</scope>
    <source>
        <strain evidence="14 15">SARL4B</strain>
    </source>
</reference>
<evidence type="ECO:0000313" key="15">
    <source>
        <dbReference type="Proteomes" id="UP000003861"/>
    </source>
</evidence>
<dbReference type="OrthoDB" id="336837at2157"/>
<keyword evidence="6" id="KW-0560">Oxidoreductase</keyword>
<dbReference type="GO" id="GO:0046872">
    <property type="term" value="F:metal ion binding"/>
    <property type="evidence" value="ECO:0007669"/>
    <property type="project" value="UniProtKB-KW"/>
</dbReference>
<evidence type="ECO:0000256" key="4">
    <source>
        <dbReference type="ARBA" id="ARBA00022723"/>
    </source>
</evidence>
<keyword evidence="9 12" id="KW-0472">Membrane</keyword>
<dbReference type="STRING" id="1033806.HTIA_0237"/>
<proteinExistence type="predicted"/>
<evidence type="ECO:0000256" key="8">
    <source>
        <dbReference type="ARBA" id="ARBA00023133"/>
    </source>
</evidence>
<evidence type="ECO:0000256" key="3">
    <source>
        <dbReference type="ARBA" id="ARBA00022692"/>
    </source>
</evidence>
<keyword evidence="3 12" id="KW-0812">Transmembrane</keyword>
<dbReference type="InterPro" id="IPR050450">
    <property type="entry name" value="COX15/CtaA_HemeA_synthase"/>
</dbReference>
<evidence type="ECO:0000256" key="10">
    <source>
        <dbReference type="ARBA" id="ARBA00023157"/>
    </source>
</evidence>
<evidence type="ECO:0000313" key="14">
    <source>
        <dbReference type="EMBL" id="ERJ06909.1"/>
    </source>
</evidence>
<evidence type="ECO:0000256" key="6">
    <source>
        <dbReference type="ARBA" id="ARBA00023002"/>
    </source>
</evidence>
<feature type="transmembrane region" description="Helical" evidence="12">
    <location>
        <begin position="124"/>
        <end position="143"/>
    </location>
</feature>
<dbReference type="GO" id="GO:0006784">
    <property type="term" value="P:heme A biosynthetic process"/>
    <property type="evidence" value="ECO:0007669"/>
    <property type="project" value="InterPro"/>
</dbReference>
<evidence type="ECO:0000256" key="5">
    <source>
        <dbReference type="ARBA" id="ARBA00022989"/>
    </source>
</evidence>
<dbReference type="KEGG" id="hti:HTIA_0237"/>
<dbReference type="GeneID" id="23798418"/>
<feature type="transmembrane region" description="Helical" evidence="12">
    <location>
        <begin position="60"/>
        <end position="79"/>
    </location>
</feature>
<evidence type="ECO:0000256" key="12">
    <source>
        <dbReference type="SAM" id="Phobius"/>
    </source>
</evidence>
<dbReference type="AlphaFoldDB" id="F7PHR5"/>
<accession>F7PHR5</accession>
<dbReference type="GO" id="GO:0016491">
    <property type="term" value="F:oxidoreductase activity"/>
    <property type="evidence" value="ECO:0007669"/>
    <property type="project" value="UniProtKB-KW"/>
</dbReference>
<evidence type="ECO:0000256" key="7">
    <source>
        <dbReference type="ARBA" id="ARBA00023004"/>
    </source>
</evidence>
<keyword evidence="4" id="KW-0479">Metal-binding</keyword>
<keyword evidence="2" id="KW-1003">Cell membrane</keyword>
<evidence type="ECO:0000256" key="2">
    <source>
        <dbReference type="ARBA" id="ARBA00022475"/>
    </source>
</evidence>
<keyword evidence="8" id="KW-0350">Heme biosynthesis</keyword>
<gene>
    <name evidence="14" type="primary">ccp</name>
    <name evidence="14" type="ORF">HLRTI_000982</name>
    <name evidence="13" type="ORF">HTIA_0237</name>
</gene>
<evidence type="ECO:0000256" key="11">
    <source>
        <dbReference type="ARBA" id="ARBA00023444"/>
    </source>
</evidence>
<evidence type="ECO:0000256" key="9">
    <source>
        <dbReference type="ARBA" id="ARBA00023136"/>
    </source>
</evidence>
<dbReference type="RefSeq" id="WP_008525012.1">
    <property type="nucleotide sequence ID" value="NC_021921.1"/>
</dbReference>
<dbReference type="Proteomes" id="UP000003861">
    <property type="component" value="Unassembled WGS sequence"/>
</dbReference>
<name>F7PHR5_9EURY</name>
<feature type="transmembrane region" description="Helical" evidence="12">
    <location>
        <begin position="150"/>
        <end position="173"/>
    </location>
</feature>
<sequence length="270" mass="29009">MNRRFRYLVATTILFVFTTILLGVATKSYGAGLACQARWPVCDGGVLNLFPESFPSFFEWIHRVVAGIGGLFIVGSAIDSWRRETPAKIRYALTLGAVLTPLQVLLGQQTVVNFGTSEVLTAHFWTAFTIFGAFSFAFVATWADSVRSTHLTAAVLGALVLFPANVLLTPPFISSYTPVLGTLQYAVLLVLVLAVLTLVVVGREELSGRYRHAPLVVLAALPITVYLGRHLIAASTLHQTAYLLAGLAVYGGLIASAVGLWRAENGSIGI</sequence>
<dbReference type="Pfam" id="PF02628">
    <property type="entry name" value="COX15-CtaA"/>
    <property type="match status" value="1"/>
</dbReference>
<feature type="transmembrane region" description="Helical" evidence="12">
    <location>
        <begin position="240"/>
        <end position="261"/>
    </location>
</feature>
<dbReference type="Proteomes" id="UP000015381">
    <property type="component" value="Chromosome I"/>
</dbReference>
<dbReference type="PANTHER" id="PTHR35457:SF1">
    <property type="entry name" value="HEME A SYNTHASE"/>
    <property type="match status" value="1"/>
</dbReference>
<evidence type="ECO:0000313" key="13">
    <source>
        <dbReference type="EMBL" id="CCQ32387.1"/>
    </source>
</evidence>
<comment type="pathway">
    <text evidence="11">Porphyrin-containing compound metabolism.</text>
</comment>
<dbReference type="EMBL" id="HF571520">
    <property type="protein sequence ID" value="CCQ32387.1"/>
    <property type="molecule type" value="Genomic_DNA"/>
</dbReference>
<organism evidence="14 15">
    <name type="scientific">Halorhabdus tiamatea SARL4B</name>
    <dbReference type="NCBI Taxonomy" id="1033806"/>
    <lineage>
        <taxon>Archaea</taxon>
        <taxon>Methanobacteriati</taxon>
        <taxon>Methanobacteriota</taxon>
        <taxon>Stenosarchaea group</taxon>
        <taxon>Halobacteria</taxon>
        <taxon>Halobacteriales</taxon>
        <taxon>Haloarculaceae</taxon>
        <taxon>Halorhabdus</taxon>
    </lineage>
</organism>
<keyword evidence="16" id="KW-1185">Reference proteome</keyword>
<reference evidence="13 16" key="3">
    <citation type="journal article" date="2014" name="Environ. Microbiol.">
        <title>Halorhabdus tiamatea: proteogenomics and glycosidase activity measurements identify the first cultivated euryarchaeon from a deep-sea anoxic brine lake as potential polysaccharide degrader.</title>
        <authorList>
            <person name="Werner J."/>
            <person name="Ferrer M."/>
            <person name="Michel G."/>
            <person name="Mann A.J."/>
            <person name="Huang S."/>
            <person name="Juarez S."/>
            <person name="Ciordia S."/>
            <person name="Albar J.P."/>
            <person name="Alcaide M."/>
            <person name="La Cono V."/>
            <person name="Yakimov M.M."/>
            <person name="Antunes A."/>
            <person name="Taborda M."/>
            <person name="Da Costa M.S."/>
            <person name="Amann R.I."/>
            <person name="Gloeckner F.O."/>
            <person name="Golyshina O.V."/>
            <person name="Golyshin P.N."/>
            <person name="Teeling H."/>
        </authorList>
    </citation>
    <scope>NUCLEOTIDE SEQUENCE [LARGE SCALE GENOMIC DNA]</scope>
    <source>
        <strain evidence="16">SARL4B</strain>
        <strain evidence="13">Type strain: SARL4B</strain>
    </source>
</reference>
<feature type="transmembrane region" description="Helical" evidence="12">
    <location>
        <begin position="213"/>
        <end position="234"/>
    </location>
</feature>
<reference evidence="14 15" key="1">
    <citation type="journal article" date="2011" name="J. Bacteriol.">
        <title>Genome sequence of Halorhabdus tiamatea, the first archaeon isolated from a deep-sea anoxic brine lake.</title>
        <authorList>
            <person name="Antunes A."/>
            <person name="Alam I."/>
            <person name="Bajic V.B."/>
            <person name="Stingl U."/>
        </authorList>
    </citation>
    <scope>NUCLEOTIDE SEQUENCE [LARGE SCALE GENOMIC DNA]</scope>
    <source>
        <strain evidence="14 15">SARL4B</strain>
    </source>
</reference>
<dbReference type="HOGENOM" id="CLU_961751_0_0_2"/>
<evidence type="ECO:0000313" key="16">
    <source>
        <dbReference type="Proteomes" id="UP000015381"/>
    </source>
</evidence>
<dbReference type="eggNOG" id="arCOG03103">
    <property type="taxonomic scope" value="Archaea"/>
</dbReference>
<keyword evidence="7" id="KW-0408">Iron</keyword>
<dbReference type="InterPro" id="IPR003780">
    <property type="entry name" value="COX15/CtaA_fam"/>
</dbReference>